<sequence length="270" mass="29477">MLSGRTESRALAQTRDHSDAGDAPAYPLRAVDRVCDILDILANSSTGVPLSAVAEGAQMPKSSTFRYLSALEARRYIEREPETGAYRLGLAFRPQSTHAMERLTELARPALEKLRDQLEETTNLGVLDGAFIVHNVVAESAHMMRLAARVGERGYVHSTALGKAICATLPEDRVRSVLAASGMPRFTDHTITDAEDYLRELEQVRSQGYGLDEAENQDSGRCVGVVIEGIGLPAGISMSAPAERFPAERTEDVVARLRKVARSLSRQMRA</sequence>
<dbReference type="AlphaFoldDB" id="A0A6I3J7Y2"/>
<keyword evidence="2" id="KW-0238">DNA-binding</keyword>
<dbReference type="EMBL" id="WLCI01000005">
    <property type="protein sequence ID" value="MTB94359.1"/>
    <property type="molecule type" value="Genomic_DNA"/>
</dbReference>
<dbReference type="Proteomes" id="UP000433406">
    <property type="component" value="Unassembled WGS sequence"/>
</dbReference>
<dbReference type="PROSITE" id="PS51078">
    <property type="entry name" value="ICLR_ED"/>
    <property type="match status" value="1"/>
</dbReference>
<proteinExistence type="predicted"/>
<organism evidence="7 8">
    <name type="scientific">Nocardioides marmotae</name>
    <dbReference type="NCBI Taxonomy" id="2663857"/>
    <lineage>
        <taxon>Bacteria</taxon>
        <taxon>Bacillati</taxon>
        <taxon>Actinomycetota</taxon>
        <taxon>Actinomycetes</taxon>
        <taxon>Propionibacteriales</taxon>
        <taxon>Nocardioidaceae</taxon>
        <taxon>Nocardioides</taxon>
    </lineage>
</organism>
<dbReference type="PANTHER" id="PTHR30136:SF24">
    <property type="entry name" value="HTH-TYPE TRANSCRIPTIONAL REPRESSOR ALLR"/>
    <property type="match status" value="1"/>
</dbReference>
<feature type="region of interest" description="Disordered" evidence="4">
    <location>
        <begin position="1"/>
        <end position="23"/>
    </location>
</feature>
<evidence type="ECO:0000313" key="8">
    <source>
        <dbReference type="Proteomes" id="UP000433406"/>
    </source>
</evidence>
<evidence type="ECO:0000256" key="2">
    <source>
        <dbReference type="ARBA" id="ARBA00023125"/>
    </source>
</evidence>
<dbReference type="SUPFAM" id="SSF46785">
    <property type="entry name" value="Winged helix' DNA-binding domain"/>
    <property type="match status" value="1"/>
</dbReference>
<evidence type="ECO:0000259" key="5">
    <source>
        <dbReference type="PROSITE" id="PS51077"/>
    </source>
</evidence>
<dbReference type="Pfam" id="PF09339">
    <property type="entry name" value="HTH_IclR"/>
    <property type="match status" value="1"/>
</dbReference>
<keyword evidence="8" id="KW-1185">Reference proteome</keyword>
<dbReference type="InterPro" id="IPR036388">
    <property type="entry name" value="WH-like_DNA-bd_sf"/>
</dbReference>
<dbReference type="SUPFAM" id="SSF55781">
    <property type="entry name" value="GAF domain-like"/>
    <property type="match status" value="1"/>
</dbReference>
<reference evidence="7 8" key="1">
    <citation type="submission" date="2019-10" db="EMBL/GenBank/DDBJ databases">
        <title>Nocardioides novel species isolated from the excrement of Marmot.</title>
        <authorList>
            <person name="Zhang G."/>
        </authorList>
    </citation>
    <scope>NUCLEOTIDE SEQUENCE [LARGE SCALE GENOMIC DNA]</scope>
    <source>
        <strain evidence="8">zg-579</strain>
    </source>
</reference>
<accession>A0A6I3J7Y2</accession>
<dbReference type="InterPro" id="IPR014757">
    <property type="entry name" value="Tscrpt_reg_IclR_C"/>
</dbReference>
<dbReference type="Pfam" id="PF01614">
    <property type="entry name" value="IclR_C"/>
    <property type="match status" value="1"/>
</dbReference>
<feature type="domain" description="IclR-ED" evidence="6">
    <location>
        <begin position="84"/>
        <end position="270"/>
    </location>
</feature>
<dbReference type="Gene3D" id="3.30.450.40">
    <property type="match status" value="1"/>
</dbReference>
<feature type="domain" description="HTH iclR-type" evidence="5">
    <location>
        <begin position="28"/>
        <end position="90"/>
    </location>
</feature>
<dbReference type="InterPro" id="IPR036390">
    <property type="entry name" value="WH_DNA-bd_sf"/>
</dbReference>
<dbReference type="PANTHER" id="PTHR30136">
    <property type="entry name" value="HELIX-TURN-HELIX TRANSCRIPTIONAL REGULATOR, ICLR FAMILY"/>
    <property type="match status" value="1"/>
</dbReference>
<protein>
    <submittedName>
        <fullName evidence="7">Helix-turn-helix domain-containing protein</fullName>
    </submittedName>
</protein>
<evidence type="ECO:0000259" key="6">
    <source>
        <dbReference type="PROSITE" id="PS51078"/>
    </source>
</evidence>
<keyword evidence="1" id="KW-0805">Transcription regulation</keyword>
<evidence type="ECO:0000256" key="1">
    <source>
        <dbReference type="ARBA" id="ARBA00023015"/>
    </source>
</evidence>
<comment type="caution">
    <text evidence="7">The sequence shown here is derived from an EMBL/GenBank/DDBJ whole genome shotgun (WGS) entry which is preliminary data.</text>
</comment>
<dbReference type="GO" id="GO:0045892">
    <property type="term" value="P:negative regulation of DNA-templated transcription"/>
    <property type="evidence" value="ECO:0007669"/>
    <property type="project" value="TreeGrafter"/>
</dbReference>
<dbReference type="PROSITE" id="PS51077">
    <property type="entry name" value="HTH_ICLR"/>
    <property type="match status" value="1"/>
</dbReference>
<dbReference type="GO" id="GO:0003700">
    <property type="term" value="F:DNA-binding transcription factor activity"/>
    <property type="evidence" value="ECO:0007669"/>
    <property type="project" value="TreeGrafter"/>
</dbReference>
<keyword evidence="3" id="KW-0804">Transcription</keyword>
<evidence type="ECO:0000256" key="3">
    <source>
        <dbReference type="ARBA" id="ARBA00023163"/>
    </source>
</evidence>
<dbReference type="Gene3D" id="1.10.10.10">
    <property type="entry name" value="Winged helix-like DNA-binding domain superfamily/Winged helix DNA-binding domain"/>
    <property type="match status" value="1"/>
</dbReference>
<dbReference type="GO" id="GO:0003677">
    <property type="term" value="F:DNA binding"/>
    <property type="evidence" value="ECO:0007669"/>
    <property type="project" value="UniProtKB-KW"/>
</dbReference>
<name>A0A6I3J7Y2_9ACTN</name>
<evidence type="ECO:0000256" key="4">
    <source>
        <dbReference type="SAM" id="MobiDB-lite"/>
    </source>
</evidence>
<gene>
    <name evidence="7" type="ORF">GGQ22_04620</name>
</gene>
<dbReference type="InterPro" id="IPR050707">
    <property type="entry name" value="HTH_MetabolicPath_Reg"/>
</dbReference>
<dbReference type="InterPro" id="IPR029016">
    <property type="entry name" value="GAF-like_dom_sf"/>
</dbReference>
<dbReference type="SMART" id="SM00346">
    <property type="entry name" value="HTH_ICLR"/>
    <property type="match status" value="1"/>
</dbReference>
<dbReference type="InterPro" id="IPR005471">
    <property type="entry name" value="Tscrpt_reg_IclR_N"/>
</dbReference>
<evidence type="ECO:0000313" key="7">
    <source>
        <dbReference type="EMBL" id="MTB94359.1"/>
    </source>
</evidence>